<dbReference type="EMBL" id="JBHTJT010000044">
    <property type="protein sequence ID" value="MFD0981567.1"/>
    <property type="molecule type" value="Genomic_DNA"/>
</dbReference>
<keyword evidence="3" id="KW-1185">Reference proteome</keyword>
<organism evidence="2 3">
    <name type="scientific">Tropicimonas aquimaris</name>
    <dbReference type="NCBI Taxonomy" id="914152"/>
    <lineage>
        <taxon>Bacteria</taxon>
        <taxon>Pseudomonadati</taxon>
        <taxon>Pseudomonadota</taxon>
        <taxon>Alphaproteobacteria</taxon>
        <taxon>Rhodobacterales</taxon>
        <taxon>Roseobacteraceae</taxon>
        <taxon>Tropicimonas</taxon>
    </lineage>
</organism>
<dbReference type="Proteomes" id="UP001597108">
    <property type="component" value="Unassembled WGS sequence"/>
</dbReference>
<name>A0ABW3ITT8_9RHOB</name>
<evidence type="ECO:0000313" key="3">
    <source>
        <dbReference type="Proteomes" id="UP001597108"/>
    </source>
</evidence>
<reference evidence="3" key="1">
    <citation type="journal article" date="2019" name="Int. J. Syst. Evol. Microbiol.">
        <title>The Global Catalogue of Microorganisms (GCM) 10K type strain sequencing project: providing services to taxonomists for standard genome sequencing and annotation.</title>
        <authorList>
            <consortium name="The Broad Institute Genomics Platform"/>
            <consortium name="The Broad Institute Genome Sequencing Center for Infectious Disease"/>
            <person name="Wu L."/>
            <person name="Ma J."/>
        </authorList>
    </citation>
    <scope>NUCLEOTIDE SEQUENCE [LARGE SCALE GENOMIC DNA]</scope>
    <source>
        <strain evidence="3">CCUG 60524</strain>
    </source>
</reference>
<accession>A0ABW3ITT8</accession>
<protein>
    <submittedName>
        <fullName evidence="2">SH3 domain-containing protein</fullName>
    </submittedName>
</protein>
<dbReference type="InterPro" id="IPR003646">
    <property type="entry name" value="SH3-like_bac-type"/>
</dbReference>
<evidence type="ECO:0000259" key="1">
    <source>
        <dbReference type="PROSITE" id="PS51781"/>
    </source>
</evidence>
<dbReference type="RefSeq" id="WP_386076649.1">
    <property type="nucleotide sequence ID" value="NZ_JBHTJT010000044.1"/>
</dbReference>
<proteinExistence type="predicted"/>
<dbReference type="Pfam" id="PF08239">
    <property type="entry name" value="SH3_3"/>
    <property type="match status" value="1"/>
</dbReference>
<comment type="caution">
    <text evidence="2">The sequence shown here is derived from an EMBL/GenBank/DDBJ whole genome shotgun (WGS) entry which is preliminary data.</text>
</comment>
<feature type="domain" description="SH3b" evidence="1">
    <location>
        <begin position="123"/>
        <end position="187"/>
    </location>
</feature>
<dbReference type="PROSITE" id="PS51781">
    <property type="entry name" value="SH3B"/>
    <property type="match status" value="1"/>
</dbReference>
<evidence type="ECO:0000313" key="2">
    <source>
        <dbReference type="EMBL" id="MFD0981567.1"/>
    </source>
</evidence>
<gene>
    <name evidence="2" type="ORF">ACFQ2S_18190</name>
</gene>
<dbReference type="Gene3D" id="2.30.30.40">
    <property type="entry name" value="SH3 Domains"/>
    <property type="match status" value="1"/>
</dbReference>
<dbReference type="SMART" id="SM00287">
    <property type="entry name" value="SH3b"/>
    <property type="match status" value="1"/>
</dbReference>
<sequence>MLGRYVATTLTVLGFAMLVADEDTAPGPSLSETPLLAQFVARVDSRSGGAVEVSRTAFDPAAVAAEDAGADAPFEVASANLPDEMVRLASAGASAEPEDRLPAQAARVPAASAGATPAATPDADLLQVLGNRVNLRAGPSTRHPVVGSAGRGEKVELVAYEGPDWARIRLSDGATGFMSRRFLVRPEAVDG</sequence>